<feature type="region of interest" description="Disordered" evidence="1">
    <location>
        <begin position="49"/>
        <end position="72"/>
    </location>
</feature>
<feature type="compositionally biased region" description="Acidic residues" evidence="1">
    <location>
        <begin position="56"/>
        <end position="71"/>
    </location>
</feature>
<keyword evidence="4" id="KW-1185">Reference proteome</keyword>
<evidence type="ECO:0000313" key="4">
    <source>
        <dbReference type="Proteomes" id="UP000198287"/>
    </source>
</evidence>
<organism evidence="3 4">
    <name type="scientific">Folsomia candida</name>
    <name type="common">Springtail</name>
    <dbReference type="NCBI Taxonomy" id="158441"/>
    <lineage>
        <taxon>Eukaryota</taxon>
        <taxon>Metazoa</taxon>
        <taxon>Ecdysozoa</taxon>
        <taxon>Arthropoda</taxon>
        <taxon>Hexapoda</taxon>
        <taxon>Collembola</taxon>
        <taxon>Entomobryomorpha</taxon>
        <taxon>Isotomoidea</taxon>
        <taxon>Isotomidae</taxon>
        <taxon>Proisotominae</taxon>
        <taxon>Folsomia</taxon>
    </lineage>
</organism>
<name>A0A226EEJ9_FOLCA</name>
<sequence>MISPCEGCDPHLAAAIVCYLSFFLSSCSFFLYWYWIGNYREEINPLEGRYSSPEGSECDALEPELNPDQDPDTTYYSPSTHFYSPNDAETPTTSTHVPDHLQEITNISSCVQHSEEEEGTGQHLLSLDASVESNLCSSIGGESDSFIINTITLPLPSTPPHSSRSRHPLTAGDDLDSIQRHPGGDEDEEGGDGGRKISAVSGNPYLNGDTYSQNLLWGFHGIFTNLIEAILAAVFYSGLFEDNLKTSLAWVIGFSSNFIVGNFLYVLLLLYCTNRGKVKQLWGRWLIECVFNVVKDLYWIWIGVSFLDSLVKRSINPT</sequence>
<feature type="transmembrane region" description="Helical" evidence="2">
    <location>
        <begin position="285"/>
        <end position="307"/>
    </location>
</feature>
<dbReference type="Proteomes" id="UP000198287">
    <property type="component" value="Unassembled WGS sequence"/>
</dbReference>
<feature type="transmembrane region" description="Helical" evidence="2">
    <location>
        <begin position="12"/>
        <end position="35"/>
    </location>
</feature>
<feature type="transmembrane region" description="Helical" evidence="2">
    <location>
        <begin position="215"/>
        <end position="236"/>
    </location>
</feature>
<dbReference type="AlphaFoldDB" id="A0A226EEJ9"/>
<dbReference type="EMBL" id="LNIX01000004">
    <property type="protein sequence ID" value="OXA55698.1"/>
    <property type="molecule type" value="Genomic_DNA"/>
</dbReference>
<keyword evidence="2" id="KW-0812">Transmembrane</keyword>
<accession>A0A226EEJ9</accession>
<gene>
    <name evidence="3" type="ORF">Fcan01_09540</name>
</gene>
<evidence type="ECO:0000313" key="3">
    <source>
        <dbReference type="EMBL" id="OXA55698.1"/>
    </source>
</evidence>
<reference evidence="3 4" key="1">
    <citation type="submission" date="2015-12" db="EMBL/GenBank/DDBJ databases">
        <title>The genome of Folsomia candida.</title>
        <authorList>
            <person name="Faddeeva A."/>
            <person name="Derks M.F."/>
            <person name="Anvar Y."/>
            <person name="Smit S."/>
            <person name="Van Straalen N."/>
            <person name="Roelofs D."/>
        </authorList>
    </citation>
    <scope>NUCLEOTIDE SEQUENCE [LARGE SCALE GENOMIC DNA]</scope>
    <source>
        <strain evidence="3 4">VU population</strain>
        <tissue evidence="3">Whole body</tissue>
    </source>
</reference>
<keyword evidence="2" id="KW-0472">Membrane</keyword>
<evidence type="ECO:0000256" key="2">
    <source>
        <dbReference type="SAM" id="Phobius"/>
    </source>
</evidence>
<feature type="region of interest" description="Disordered" evidence="1">
    <location>
        <begin position="154"/>
        <end position="196"/>
    </location>
</feature>
<evidence type="ECO:0000256" key="1">
    <source>
        <dbReference type="SAM" id="MobiDB-lite"/>
    </source>
</evidence>
<protein>
    <submittedName>
        <fullName evidence="3">Uncharacterized protein</fullName>
    </submittedName>
</protein>
<proteinExistence type="predicted"/>
<keyword evidence="2" id="KW-1133">Transmembrane helix</keyword>
<feature type="transmembrane region" description="Helical" evidence="2">
    <location>
        <begin position="248"/>
        <end position="273"/>
    </location>
</feature>
<comment type="caution">
    <text evidence="3">The sequence shown here is derived from an EMBL/GenBank/DDBJ whole genome shotgun (WGS) entry which is preliminary data.</text>
</comment>